<keyword evidence="1" id="KW-1133">Transmembrane helix</keyword>
<dbReference type="InterPro" id="IPR000620">
    <property type="entry name" value="EamA_dom"/>
</dbReference>
<feature type="transmembrane region" description="Helical" evidence="1">
    <location>
        <begin position="216"/>
        <end position="237"/>
    </location>
</feature>
<keyword evidence="4" id="KW-1185">Reference proteome</keyword>
<feature type="transmembrane region" description="Helical" evidence="1">
    <location>
        <begin position="186"/>
        <end position="210"/>
    </location>
</feature>
<evidence type="ECO:0000313" key="4">
    <source>
        <dbReference type="Proteomes" id="UP000677668"/>
    </source>
</evidence>
<organism evidence="3 4">
    <name type="scientific">Chloracidobacterium sp. N</name>
    <dbReference type="NCBI Taxonomy" id="2821540"/>
    <lineage>
        <taxon>Bacteria</taxon>
        <taxon>Pseudomonadati</taxon>
        <taxon>Acidobacteriota</taxon>
        <taxon>Terriglobia</taxon>
        <taxon>Terriglobales</taxon>
        <taxon>Acidobacteriaceae</taxon>
        <taxon>Chloracidobacterium</taxon>
        <taxon>Chloracidobacterium aggregatum</taxon>
    </lineage>
</organism>
<reference evidence="3 4" key="1">
    <citation type="submission" date="2021-03" db="EMBL/GenBank/DDBJ databases">
        <title>Genomic and phenotypic characterization of Chloracidobacterium isolates provides evidence for multiple species.</title>
        <authorList>
            <person name="Saini M.K."/>
            <person name="Costas A.M.G."/>
            <person name="Tank M."/>
            <person name="Bryant D.A."/>
        </authorList>
    </citation>
    <scope>NUCLEOTIDE SEQUENCE [LARGE SCALE GENOMIC DNA]</scope>
    <source>
        <strain evidence="3 4">N</strain>
    </source>
</reference>
<dbReference type="RefSeq" id="WP_211423885.1">
    <property type="nucleotide sequence ID" value="NZ_CP072643.1"/>
</dbReference>
<feature type="domain" description="EamA" evidence="2">
    <location>
        <begin position="151"/>
        <end position="285"/>
    </location>
</feature>
<evidence type="ECO:0000259" key="2">
    <source>
        <dbReference type="Pfam" id="PF00892"/>
    </source>
</evidence>
<feature type="transmembrane region" description="Helical" evidence="1">
    <location>
        <begin position="96"/>
        <end position="114"/>
    </location>
</feature>
<keyword evidence="1" id="KW-0472">Membrane</keyword>
<keyword evidence="1" id="KW-0812">Transmembrane</keyword>
<feature type="transmembrane region" description="Helical" evidence="1">
    <location>
        <begin position="72"/>
        <end position="90"/>
    </location>
</feature>
<feature type="transmembrane region" description="Helical" evidence="1">
    <location>
        <begin position="33"/>
        <end position="52"/>
    </location>
</feature>
<gene>
    <name evidence="3" type="ORF">J8C05_12660</name>
</gene>
<sequence length="296" mass="31264">MQQRQWLGIMCVIAAAALWSLGGVGIKSAHADAFAIAGVRSFFALFVLAAALLWQQASHQGNLLQTTLARRYVWWGAASYALTMIAFTWANKLTTAANAILLQYTAPIFVAVLARPLLGEPIHRRDRWSIGGCFFGMAWFFLDRLSPSGMFGNLLAIVSGIGFAGIAICLRADARTQPPTGGTPPSSLVLIALGNALTALCCAPAIVASLPLPVTTLWLLAGLGILQIGVAYVLFAIGVNRVSALESTLLAMLEPILNPIWVALATGERPSAMALIGGAIVVGVIVWRQLGKTANT</sequence>
<proteinExistence type="predicted"/>
<feature type="transmembrane region" description="Helical" evidence="1">
    <location>
        <begin position="272"/>
        <end position="290"/>
    </location>
</feature>
<dbReference type="SUPFAM" id="SSF103481">
    <property type="entry name" value="Multidrug resistance efflux transporter EmrE"/>
    <property type="match status" value="2"/>
</dbReference>
<feature type="domain" description="EamA" evidence="2">
    <location>
        <begin position="7"/>
        <end position="140"/>
    </location>
</feature>
<feature type="transmembrane region" description="Helical" evidence="1">
    <location>
        <begin position="154"/>
        <end position="174"/>
    </location>
</feature>
<dbReference type="Pfam" id="PF00892">
    <property type="entry name" value="EamA"/>
    <property type="match status" value="2"/>
</dbReference>
<evidence type="ECO:0000313" key="3">
    <source>
        <dbReference type="EMBL" id="QUV95674.1"/>
    </source>
</evidence>
<protein>
    <submittedName>
        <fullName evidence="3">DMT family transporter</fullName>
    </submittedName>
</protein>
<evidence type="ECO:0000256" key="1">
    <source>
        <dbReference type="SAM" id="Phobius"/>
    </source>
</evidence>
<dbReference type="Proteomes" id="UP000677668">
    <property type="component" value="Chromosome 2"/>
</dbReference>
<dbReference type="InterPro" id="IPR037185">
    <property type="entry name" value="EmrE-like"/>
</dbReference>
<dbReference type="EMBL" id="CP072643">
    <property type="protein sequence ID" value="QUV95674.1"/>
    <property type="molecule type" value="Genomic_DNA"/>
</dbReference>
<name>A0ABX8B427_9BACT</name>
<accession>A0ABX8B427</accession>
<dbReference type="PANTHER" id="PTHR22911">
    <property type="entry name" value="ACYL-MALONYL CONDENSING ENZYME-RELATED"/>
    <property type="match status" value="1"/>
</dbReference>